<dbReference type="SUPFAM" id="SSF54160">
    <property type="entry name" value="Chromo domain-like"/>
    <property type="match status" value="2"/>
</dbReference>
<evidence type="ECO:0000256" key="2">
    <source>
        <dbReference type="ARBA" id="ARBA00022723"/>
    </source>
</evidence>
<keyword evidence="9" id="KW-0539">Nucleus</keyword>
<dbReference type="CDD" id="cd18660">
    <property type="entry name" value="CD1_tandem"/>
    <property type="match status" value="1"/>
</dbReference>
<name>A0A1J3FIZ1_NOCCA</name>
<dbReference type="InterPro" id="IPR014001">
    <property type="entry name" value="Helicase_ATP-bd"/>
</dbReference>
<dbReference type="GO" id="GO:0003682">
    <property type="term" value="F:chromatin binding"/>
    <property type="evidence" value="ECO:0007669"/>
    <property type="project" value="TreeGrafter"/>
</dbReference>
<feature type="region of interest" description="Disordered" evidence="11">
    <location>
        <begin position="1121"/>
        <end position="1152"/>
    </location>
</feature>
<keyword evidence="6" id="KW-0378">Hydrolase</keyword>
<evidence type="ECO:0000259" key="15">
    <source>
        <dbReference type="PROSITE" id="PS51194"/>
    </source>
</evidence>
<dbReference type="InterPro" id="IPR049730">
    <property type="entry name" value="SNF2/RAD54-like_C"/>
</dbReference>
<dbReference type="CDD" id="cd18659">
    <property type="entry name" value="CD2_tandem"/>
    <property type="match status" value="1"/>
</dbReference>
<feature type="domain" description="Chromo" evidence="12">
    <location>
        <begin position="191"/>
        <end position="250"/>
    </location>
</feature>
<dbReference type="SMART" id="SM00487">
    <property type="entry name" value="DEXDc"/>
    <property type="match status" value="1"/>
</dbReference>
<dbReference type="PROSITE" id="PS50016">
    <property type="entry name" value="ZF_PHD_2"/>
    <property type="match status" value="1"/>
</dbReference>
<dbReference type="GO" id="GO:0016887">
    <property type="term" value="F:ATP hydrolysis activity"/>
    <property type="evidence" value="ECO:0007669"/>
    <property type="project" value="TreeGrafter"/>
</dbReference>
<keyword evidence="7" id="KW-0862">Zinc</keyword>
<feature type="compositionally biased region" description="Polar residues" evidence="11">
    <location>
        <begin position="1141"/>
        <end position="1151"/>
    </location>
</feature>
<dbReference type="SMART" id="SM01146">
    <property type="entry name" value="DUF1086"/>
    <property type="match status" value="1"/>
</dbReference>
<feature type="domain" description="Helicase ATP-binding" evidence="14">
    <location>
        <begin position="286"/>
        <end position="472"/>
    </location>
</feature>
<feature type="compositionally biased region" description="Low complexity" evidence="11">
    <location>
        <begin position="1121"/>
        <end position="1140"/>
    </location>
</feature>
<protein>
    <submittedName>
        <fullName evidence="16">CHD3-type chromatin-remodeling factor PICKLE</fullName>
    </submittedName>
</protein>
<dbReference type="GO" id="GO:0005524">
    <property type="term" value="F:ATP binding"/>
    <property type="evidence" value="ECO:0007669"/>
    <property type="project" value="UniProtKB-KW"/>
</dbReference>
<dbReference type="InterPro" id="IPR000330">
    <property type="entry name" value="SNF2_N"/>
</dbReference>
<dbReference type="SMART" id="SM00298">
    <property type="entry name" value="CHROMO"/>
    <property type="match status" value="2"/>
</dbReference>
<evidence type="ECO:0000313" key="16">
    <source>
        <dbReference type="EMBL" id="JAU43839.1"/>
    </source>
</evidence>
<dbReference type="PROSITE" id="PS01359">
    <property type="entry name" value="ZF_PHD_1"/>
    <property type="match status" value="1"/>
</dbReference>
<keyword evidence="8" id="KW-0067">ATP-binding</keyword>
<evidence type="ECO:0000259" key="14">
    <source>
        <dbReference type="PROSITE" id="PS51192"/>
    </source>
</evidence>
<evidence type="ECO:0000259" key="12">
    <source>
        <dbReference type="PROSITE" id="PS50013"/>
    </source>
</evidence>
<feature type="compositionally biased region" description="Acidic residues" evidence="11">
    <location>
        <begin position="890"/>
        <end position="911"/>
    </location>
</feature>
<dbReference type="Pfam" id="PF00385">
    <property type="entry name" value="Chromo"/>
    <property type="match status" value="2"/>
</dbReference>
<dbReference type="SMART" id="SM00249">
    <property type="entry name" value="PHD"/>
    <property type="match status" value="1"/>
</dbReference>
<sequence>MSSLVERLRIRSDRKPVYNLDDSDDDDFLPKKDRTLEQVEAIVRTDAKENACQACGESANLVSCNTCTYAYHPKCLVPPLKDASVENWRCPECVSPLNEIDKILDCEMRPTLSNEEDSSEAAPKQVCVKQYLVKWKGLSYLHCSWVPEKEFQKAYKSNHRLKTRVNNFHRQKLESTSNNDDDFVAIRPEWTTVDRILAHREEDGEEEYLVKYKELSYDECYWESESDISTFQNEIQRFKDINSRTRRSKDVDYRRNPKDFQQFDHSPEFLKGLLHPYQLEGLNFLRFSWSKQTHVILADEMGLGKTIQSIALLASLFEENLIPHLVIAPLSTLRNWEREFATWAPQMNVVMYFGSSQARAVIREHEFYFPKGQQKIKKKKSGQVSSESKQKRIKFDVLLTSYEMINLDTAVLKPIKWECMIVDEGHRLKNKDSKLFSSLTQYSSNHRILLTGTPLQNNLDELFMLMHFLDAGKFGSLEEFQEEFKDINQEEQISRLHRMLAPHLLRRVKKDVMKDMPPKKELILRVDLSSQQKEYYKAIFTRNYQILTKKGGAQISLNNIMMELRKVCCHPYMLEGVEPVIHDANEAFNKLVESCGKLQLLDKMMVKLKEQGHRVLIYTQFQHMLDLLEDYCSYKEWNYERIDGKVGGAERQIRIDRFNAKNSNRFCFLLSTRAGGLGINLATADTVIIYDSDWNPHADLQAMARAHRLGQTNKVMIYRLINRGTIEERMMQLTKKKMVLEHLVVGKLKTQNINQEELDDIIRYGSKELFASEDDEAGKSGKIHYDDAAIDKLLDRDIIDAEEVAEDDEEENGFLKAFKVANFEYIDENEVAALEAQRVAAESKSSAGDRASYWEELLKDKFEVQQAEELNALGKRKRSRKQLVSVEEDDLAGLEDVSSDGDESYEAESTDGEAPGQGNQTGRRPYRRRGRDNSEPTPLMEGEGRSFRVLGFNQSQRAIFVQTLMRYGVGNYDWKEFVPRLKQKTYDEIKEYGILFLKHIAEEIDENSPTFSDGVPKEGLRIEDVLVRVAVLLLVQEKVKFVEDHPAKPVFPNRILERFPGLRSGKVWKEEHDKIMIRAVLKHGYGRWQAIVDDKELGIQELICKELNFPHVSLSAAEQAGLQGQNGSGSSNPGVQNNQNHGSGTTGNSNAGADAGQVNSMFYYRDMQRRLVEFVKKRVLLLEKALNYEYAEEYYGLGGSSSMPSEVPEAEAKVTDTVEPTFIEVDDEMVDGLPKTEPITSEEIKMAAIDDNEERVEIAQLYNKACKDLDENARESVEAYVNNKPSSGKLSKSFRSFESISGNITRILSAPSDQYKSHEDSKPDLNNVEMKDSVEETKPLKGELVVDLNVLEGEENIAGASGSVDVKMEEAKEEVKHNLFD</sequence>
<evidence type="ECO:0000256" key="8">
    <source>
        <dbReference type="ARBA" id="ARBA00022840"/>
    </source>
</evidence>
<dbReference type="Gene3D" id="3.30.40.10">
    <property type="entry name" value="Zinc/RING finger domain, C3HC4 (zinc finger)"/>
    <property type="match status" value="1"/>
</dbReference>
<evidence type="ECO:0000256" key="3">
    <source>
        <dbReference type="ARBA" id="ARBA00022737"/>
    </source>
</evidence>
<feature type="domain" description="Helicase C-terminal" evidence="15">
    <location>
        <begin position="600"/>
        <end position="761"/>
    </location>
</feature>
<evidence type="ECO:0000256" key="4">
    <source>
        <dbReference type="ARBA" id="ARBA00022741"/>
    </source>
</evidence>
<dbReference type="InterPro" id="IPR013083">
    <property type="entry name" value="Znf_RING/FYVE/PHD"/>
</dbReference>
<dbReference type="Gene3D" id="3.40.50.300">
    <property type="entry name" value="P-loop containing nucleotide triphosphate hydrolases"/>
    <property type="match status" value="1"/>
</dbReference>
<dbReference type="SUPFAM" id="SSF52540">
    <property type="entry name" value="P-loop containing nucleoside triphosphate hydrolases"/>
    <property type="match status" value="2"/>
</dbReference>
<dbReference type="InterPro" id="IPR000953">
    <property type="entry name" value="Chromo/chromo_shadow_dom"/>
</dbReference>
<dbReference type="PROSITE" id="PS50013">
    <property type="entry name" value="CHROMO_2"/>
    <property type="match status" value="2"/>
</dbReference>
<keyword evidence="5 10" id="KW-0863">Zinc-finger</keyword>
<dbReference type="GO" id="GO:0000785">
    <property type="term" value="C:chromatin"/>
    <property type="evidence" value="ECO:0007669"/>
    <property type="project" value="TreeGrafter"/>
</dbReference>
<keyword evidence="4" id="KW-0547">Nucleotide-binding</keyword>
<dbReference type="Pfam" id="PF00628">
    <property type="entry name" value="PHD"/>
    <property type="match status" value="1"/>
</dbReference>
<reference evidence="16" key="1">
    <citation type="submission" date="2016-07" db="EMBL/GenBank/DDBJ databases">
        <title>De novo transcriptome assembly of four accessions of the metal hyperaccumulator plant Noccaea caerulescens.</title>
        <authorList>
            <person name="Blande D."/>
            <person name="Halimaa P."/>
            <person name="Tervahauta A.I."/>
            <person name="Aarts M.G."/>
            <person name="Karenlampi S.O."/>
        </authorList>
    </citation>
    <scope>NUCLEOTIDE SEQUENCE</scope>
</reference>
<dbReference type="PANTHER" id="PTHR45623">
    <property type="entry name" value="CHROMODOMAIN-HELICASE-DNA-BINDING PROTEIN 3-RELATED-RELATED"/>
    <property type="match status" value="1"/>
</dbReference>
<dbReference type="Gene3D" id="2.40.50.40">
    <property type="match status" value="2"/>
</dbReference>
<dbReference type="GO" id="GO:0005634">
    <property type="term" value="C:nucleus"/>
    <property type="evidence" value="ECO:0007669"/>
    <property type="project" value="UniProtKB-SubCell"/>
</dbReference>
<feature type="domain" description="Chromo" evidence="12">
    <location>
        <begin position="98"/>
        <end position="180"/>
    </location>
</feature>
<dbReference type="Pfam" id="PF06465">
    <property type="entry name" value="DUF1087"/>
    <property type="match status" value="1"/>
</dbReference>
<evidence type="ECO:0000259" key="13">
    <source>
        <dbReference type="PROSITE" id="PS50016"/>
    </source>
</evidence>
<evidence type="ECO:0000256" key="7">
    <source>
        <dbReference type="ARBA" id="ARBA00022833"/>
    </source>
</evidence>
<dbReference type="InterPro" id="IPR009463">
    <property type="entry name" value="DUF1087"/>
</dbReference>
<dbReference type="GO" id="GO:0008270">
    <property type="term" value="F:zinc ion binding"/>
    <property type="evidence" value="ECO:0007669"/>
    <property type="project" value="UniProtKB-KW"/>
</dbReference>
<dbReference type="SMART" id="SM01147">
    <property type="entry name" value="DUF1087"/>
    <property type="match status" value="1"/>
</dbReference>
<dbReference type="Gene3D" id="3.40.50.10810">
    <property type="entry name" value="Tandem AAA-ATPase domain"/>
    <property type="match status" value="1"/>
</dbReference>
<dbReference type="InterPro" id="IPR001650">
    <property type="entry name" value="Helicase_C-like"/>
</dbReference>
<dbReference type="InterPro" id="IPR009462">
    <property type="entry name" value="CHD_II_SANT-like"/>
</dbReference>
<dbReference type="InterPro" id="IPR016197">
    <property type="entry name" value="Chromo-like_dom_sf"/>
</dbReference>
<dbReference type="Pfam" id="PF00271">
    <property type="entry name" value="Helicase_C"/>
    <property type="match status" value="1"/>
</dbReference>
<dbReference type="InterPro" id="IPR023780">
    <property type="entry name" value="Chromo_domain"/>
</dbReference>
<dbReference type="PROSITE" id="PS51192">
    <property type="entry name" value="HELICASE_ATP_BIND_1"/>
    <property type="match status" value="1"/>
</dbReference>
<organism evidence="16">
    <name type="scientific">Noccaea caerulescens</name>
    <name type="common">Alpine penny-cress</name>
    <name type="synonym">Thlaspi caerulescens</name>
    <dbReference type="NCBI Taxonomy" id="107243"/>
    <lineage>
        <taxon>Eukaryota</taxon>
        <taxon>Viridiplantae</taxon>
        <taxon>Streptophyta</taxon>
        <taxon>Embryophyta</taxon>
        <taxon>Tracheophyta</taxon>
        <taxon>Spermatophyta</taxon>
        <taxon>Magnoliopsida</taxon>
        <taxon>eudicotyledons</taxon>
        <taxon>Gunneridae</taxon>
        <taxon>Pentapetalae</taxon>
        <taxon>rosids</taxon>
        <taxon>malvids</taxon>
        <taxon>Brassicales</taxon>
        <taxon>Brassicaceae</taxon>
        <taxon>Coluteocarpeae</taxon>
        <taxon>Noccaea</taxon>
    </lineage>
</organism>
<dbReference type="GO" id="GO:0140658">
    <property type="term" value="F:ATP-dependent chromatin remodeler activity"/>
    <property type="evidence" value="ECO:0007669"/>
    <property type="project" value="TreeGrafter"/>
</dbReference>
<dbReference type="EMBL" id="GEVK01008993">
    <property type="protein sequence ID" value="JAU43839.1"/>
    <property type="molecule type" value="Transcribed_RNA"/>
</dbReference>
<evidence type="ECO:0000256" key="9">
    <source>
        <dbReference type="ARBA" id="ARBA00023242"/>
    </source>
</evidence>
<dbReference type="PANTHER" id="PTHR45623:SF17">
    <property type="entry name" value="CHROMODOMAIN-HELICASE-DNA-BINDING PROTEIN 3-RELATED"/>
    <property type="match status" value="1"/>
</dbReference>
<accession>A0A1J3FIZ1</accession>
<dbReference type="PROSITE" id="PS51194">
    <property type="entry name" value="HELICASE_CTER"/>
    <property type="match status" value="1"/>
</dbReference>
<dbReference type="Gene3D" id="1.10.10.60">
    <property type="entry name" value="Homeodomain-like"/>
    <property type="match status" value="1"/>
</dbReference>
<evidence type="ECO:0000256" key="6">
    <source>
        <dbReference type="ARBA" id="ARBA00022801"/>
    </source>
</evidence>
<keyword evidence="2" id="KW-0479">Metal-binding</keyword>
<dbReference type="CDD" id="cd18793">
    <property type="entry name" value="SF2_C_SNF"/>
    <property type="match status" value="1"/>
</dbReference>
<dbReference type="InterPro" id="IPR019786">
    <property type="entry name" value="Zinc_finger_PHD-type_CS"/>
</dbReference>
<dbReference type="InterPro" id="IPR027417">
    <property type="entry name" value="P-loop_NTPase"/>
</dbReference>
<dbReference type="Pfam" id="PF06461">
    <property type="entry name" value="CHDII_SANT-like"/>
    <property type="match status" value="1"/>
</dbReference>
<dbReference type="Pfam" id="PF00176">
    <property type="entry name" value="SNF2-rel_dom"/>
    <property type="match status" value="1"/>
</dbReference>
<evidence type="ECO:0000256" key="1">
    <source>
        <dbReference type="ARBA" id="ARBA00004123"/>
    </source>
</evidence>
<proteinExistence type="predicted"/>
<gene>
    <name evidence="16" type="ORF">LC_TR19138_c0_g1_i1_g.63908</name>
</gene>
<evidence type="ECO:0000256" key="10">
    <source>
        <dbReference type="PROSITE-ProRule" id="PRU00146"/>
    </source>
</evidence>
<feature type="region of interest" description="Disordered" evidence="11">
    <location>
        <begin position="890"/>
        <end position="942"/>
    </location>
</feature>
<dbReference type="GO" id="GO:0003677">
    <property type="term" value="F:DNA binding"/>
    <property type="evidence" value="ECO:0007669"/>
    <property type="project" value="InterPro"/>
</dbReference>
<evidence type="ECO:0000256" key="11">
    <source>
        <dbReference type="SAM" id="MobiDB-lite"/>
    </source>
</evidence>
<comment type="subcellular location">
    <subcellularLocation>
        <location evidence="1">Nucleus</location>
    </subcellularLocation>
</comment>
<evidence type="ECO:0000256" key="5">
    <source>
        <dbReference type="ARBA" id="ARBA00022771"/>
    </source>
</evidence>
<dbReference type="SMART" id="SM00490">
    <property type="entry name" value="HELICc"/>
    <property type="match status" value="1"/>
</dbReference>
<dbReference type="InterPro" id="IPR001965">
    <property type="entry name" value="Znf_PHD"/>
</dbReference>
<feature type="domain" description="PHD-type" evidence="13">
    <location>
        <begin position="49"/>
        <end position="96"/>
    </location>
</feature>
<dbReference type="InterPro" id="IPR038718">
    <property type="entry name" value="SNF2-like_sf"/>
</dbReference>
<dbReference type="GO" id="GO:0042393">
    <property type="term" value="F:histone binding"/>
    <property type="evidence" value="ECO:0007669"/>
    <property type="project" value="TreeGrafter"/>
</dbReference>
<dbReference type="InterPro" id="IPR019787">
    <property type="entry name" value="Znf_PHD-finger"/>
</dbReference>
<keyword evidence="3" id="KW-0677">Repeat</keyword>